<evidence type="ECO:0000256" key="7">
    <source>
        <dbReference type="SAM" id="MobiDB-lite"/>
    </source>
</evidence>
<dbReference type="Pfam" id="PF06454">
    <property type="entry name" value="THH1_TOM1-3_dom"/>
    <property type="match status" value="1"/>
</dbReference>
<evidence type="ECO:0000256" key="4">
    <source>
        <dbReference type="ARBA" id="ARBA00022692"/>
    </source>
</evidence>
<dbReference type="InterPro" id="IPR009457">
    <property type="entry name" value="THH1/TOM1/TOM3_dom"/>
</dbReference>
<name>A0A6L2KGD0_TANCI</name>
<keyword evidence="4 8" id="KW-0812">Transmembrane</keyword>
<feature type="transmembrane region" description="Helical" evidence="8">
    <location>
        <begin position="23"/>
        <end position="41"/>
    </location>
</feature>
<dbReference type="InterPro" id="IPR040226">
    <property type="entry name" value="THH1/TOM1/TOM3"/>
</dbReference>
<organism evidence="10">
    <name type="scientific">Tanacetum cinerariifolium</name>
    <name type="common">Dalmatian daisy</name>
    <name type="synonym">Chrysanthemum cinerariifolium</name>
    <dbReference type="NCBI Taxonomy" id="118510"/>
    <lineage>
        <taxon>Eukaryota</taxon>
        <taxon>Viridiplantae</taxon>
        <taxon>Streptophyta</taxon>
        <taxon>Embryophyta</taxon>
        <taxon>Tracheophyta</taxon>
        <taxon>Spermatophyta</taxon>
        <taxon>Magnoliopsida</taxon>
        <taxon>eudicotyledons</taxon>
        <taxon>Gunneridae</taxon>
        <taxon>Pentapetalae</taxon>
        <taxon>asterids</taxon>
        <taxon>campanulids</taxon>
        <taxon>Asterales</taxon>
        <taxon>Asteraceae</taxon>
        <taxon>Asteroideae</taxon>
        <taxon>Anthemideae</taxon>
        <taxon>Anthemidinae</taxon>
        <taxon>Tanacetum</taxon>
    </lineage>
</organism>
<sequence>MMCLDAFNKAANLDVLEHPVLNFIYYLLVEILPSSLVLFILRKLPPKRGIIQYQAIDPRDVKIASFKQRTQELEFSQLQQDSPAEEAETESNVWDDGKPNQNLGDEEDEYHFVNKYPSFQEEHIVLVEDESCPVYDTVNEEEESMSVYDTDIEDVIKEEE</sequence>
<protein>
    <submittedName>
        <fullName evidence="10">Tobamovirus multiplication protein 3-like</fullName>
    </submittedName>
</protein>
<dbReference type="EMBL" id="BKCJ010002212">
    <property type="protein sequence ID" value="GEU47035.1"/>
    <property type="molecule type" value="Genomic_DNA"/>
</dbReference>
<evidence type="ECO:0000256" key="3">
    <source>
        <dbReference type="ARBA" id="ARBA00022554"/>
    </source>
</evidence>
<accession>A0A6L2KGD0</accession>
<dbReference type="PANTHER" id="PTHR31142">
    <property type="entry name" value="TOBAMOVIRUS MULTIPLICATION PROTEIN 1-LIKE ISOFORM X1"/>
    <property type="match status" value="1"/>
</dbReference>
<dbReference type="AlphaFoldDB" id="A0A6L2KGD0"/>
<comment type="caution">
    <text evidence="10">The sequence shown here is derived from an EMBL/GenBank/DDBJ whole genome shotgun (WGS) entry which is preliminary data.</text>
</comment>
<evidence type="ECO:0000256" key="2">
    <source>
        <dbReference type="ARBA" id="ARBA00006779"/>
    </source>
</evidence>
<evidence type="ECO:0000256" key="5">
    <source>
        <dbReference type="ARBA" id="ARBA00022989"/>
    </source>
</evidence>
<reference evidence="10" key="1">
    <citation type="journal article" date="2019" name="Sci. Rep.">
        <title>Draft genome of Tanacetum cinerariifolium, the natural source of mosquito coil.</title>
        <authorList>
            <person name="Yamashiro T."/>
            <person name="Shiraishi A."/>
            <person name="Satake H."/>
            <person name="Nakayama K."/>
        </authorList>
    </citation>
    <scope>NUCLEOTIDE SEQUENCE</scope>
</reference>
<comment type="similarity">
    <text evidence="2">Belongs to the plant tobamovirus multiplication TOM1 protein family.</text>
</comment>
<evidence type="ECO:0000259" key="9">
    <source>
        <dbReference type="Pfam" id="PF06454"/>
    </source>
</evidence>
<feature type="region of interest" description="Disordered" evidence="7">
    <location>
        <begin position="75"/>
        <end position="107"/>
    </location>
</feature>
<keyword evidence="6 8" id="KW-0472">Membrane</keyword>
<evidence type="ECO:0000256" key="1">
    <source>
        <dbReference type="ARBA" id="ARBA00004128"/>
    </source>
</evidence>
<dbReference type="PANTHER" id="PTHR31142:SF3">
    <property type="entry name" value="THH1_TOM1_TOM3 DOMAIN-CONTAINING PROTEIN"/>
    <property type="match status" value="1"/>
</dbReference>
<feature type="domain" description="THH1/TOM1/TOM3" evidence="9">
    <location>
        <begin position="1"/>
        <end position="56"/>
    </location>
</feature>
<evidence type="ECO:0000313" key="10">
    <source>
        <dbReference type="EMBL" id="GEU47035.1"/>
    </source>
</evidence>
<keyword evidence="5 8" id="KW-1133">Transmembrane helix</keyword>
<evidence type="ECO:0000256" key="8">
    <source>
        <dbReference type="SAM" id="Phobius"/>
    </source>
</evidence>
<gene>
    <name evidence="10" type="ORF">Tci_019013</name>
</gene>
<dbReference type="GO" id="GO:0005774">
    <property type="term" value="C:vacuolar membrane"/>
    <property type="evidence" value="ECO:0007669"/>
    <property type="project" value="UniProtKB-SubCell"/>
</dbReference>
<proteinExistence type="inferred from homology"/>
<evidence type="ECO:0000256" key="6">
    <source>
        <dbReference type="ARBA" id="ARBA00023136"/>
    </source>
</evidence>
<keyword evidence="3" id="KW-0926">Vacuole</keyword>
<comment type="subcellular location">
    <subcellularLocation>
        <location evidence="1">Vacuole membrane</location>
        <topology evidence="1">Multi-pass membrane protein</topology>
    </subcellularLocation>
</comment>